<evidence type="ECO:0000313" key="13">
    <source>
        <dbReference type="EMBL" id="MBK6266020.1"/>
    </source>
</evidence>
<dbReference type="GO" id="GO:0006751">
    <property type="term" value="P:glutathione catabolic process"/>
    <property type="evidence" value="ECO:0007669"/>
    <property type="project" value="UniProtKB-UniRule"/>
</dbReference>
<feature type="active site" description="Nucleophile" evidence="9">
    <location>
        <position position="377"/>
    </location>
</feature>
<evidence type="ECO:0000256" key="1">
    <source>
        <dbReference type="ARBA" id="ARBA00001049"/>
    </source>
</evidence>
<dbReference type="PRINTS" id="PR01210">
    <property type="entry name" value="GGTRANSPTASE"/>
</dbReference>
<evidence type="ECO:0000256" key="3">
    <source>
        <dbReference type="ARBA" id="ARBA00009381"/>
    </source>
</evidence>
<proteinExistence type="inferred from homology"/>
<keyword evidence="14" id="KW-1185">Reference proteome</keyword>
<feature type="binding site" evidence="10">
    <location>
        <begin position="448"/>
        <end position="449"/>
    </location>
    <ligand>
        <name>L-glutamate</name>
        <dbReference type="ChEBI" id="CHEBI:29985"/>
    </ligand>
</feature>
<comment type="pathway">
    <text evidence="11">Sulfur metabolism; glutathione metabolism.</text>
</comment>
<keyword evidence="11" id="KW-0317">Glutathione biosynthesis</keyword>
<dbReference type="GO" id="GO:0103068">
    <property type="term" value="F:leukotriene C4 gamma-glutamyl transferase activity"/>
    <property type="evidence" value="ECO:0007669"/>
    <property type="project" value="UniProtKB-EC"/>
</dbReference>
<name>A0A935C9F6_9BACT</name>
<dbReference type="SUPFAM" id="SSF56235">
    <property type="entry name" value="N-terminal nucleophile aminohydrolases (Ntn hydrolases)"/>
    <property type="match status" value="1"/>
</dbReference>
<dbReference type="Proteomes" id="UP000611723">
    <property type="component" value="Unassembled WGS sequence"/>
</dbReference>
<dbReference type="GO" id="GO:0006750">
    <property type="term" value="P:glutathione biosynthetic process"/>
    <property type="evidence" value="ECO:0007669"/>
    <property type="project" value="UniProtKB-KW"/>
</dbReference>
<comment type="similarity">
    <text evidence="3 11">Belongs to the gamma-glutamyltransferase family.</text>
</comment>
<feature type="chain" id="PRO_5037049001" description="Glutathione hydrolase proenzyme" evidence="12">
    <location>
        <begin position="31"/>
        <end position="568"/>
    </location>
</feature>
<gene>
    <name evidence="13" type="primary">ggt</name>
    <name evidence="13" type="ORF">JKA74_13335</name>
</gene>
<evidence type="ECO:0000256" key="7">
    <source>
        <dbReference type="ARBA" id="ARBA00023315"/>
    </source>
</evidence>
<comment type="caution">
    <text evidence="13">The sequence shown here is derived from an EMBL/GenBank/DDBJ whole genome shotgun (WGS) entry which is preliminary data.</text>
</comment>
<feature type="binding site" evidence="10">
    <location>
        <position position="102"/>
    </location>
    <ligand>
        <name>L-glutamate</name>
        <dbReference type="ChEBI" id="CHEBI:29985"/>
    </ligand>
</feature>
<dbReference type="InterPro" id="IPR043138">
    <property type="entry name" value="GGT_lsub"/>
</dbReference>
<protein>
    <recommendedName>
        <fullName evidence="11">Glutathione hydrolase proenzyme</fullName>
        <ecNumber evidence="11">2.3.2.2</ecNumber>
        <ecNumber evidence="11">3.4.19.13</ecNumber>
    </recommendedName>
    <component>
        <recommendedName>
            <fullName evidence="11">Glutathione hydrolase large chain</fullName>
        </recommendedName>
    </component>
    <component>
        <recommendedName>
            <fullName evidence="11">Glutathione hydrolase small chain</fullName>
        </recommendedName>
    </component>
</protein>
<feature type="binding site" evidence="10">
    <location>
        <position position="419"/>
    </location>
    <ligand>
        <name>L-glutamate</name>
        <dbReference type="ChEBI" id="CHEBI:29985"/>
    </ligand>
</feature>
<dbReference type="InterPro" id="IPR043137">
    <property type="entry name" value="GGT_ssub_C"/>
</dbReference>
<dbReference type="Pfam" id="PF01019">
    <property type="entry name" value="G_glu_transpept"/>
    <property type="match status" value="1"/>
</dbReference>
<evidence type="ECO:0000256" key="12">
    <source>
        <dbReference type="SAM" id="SignalP"/>
    </source>
</evidence>
<evidence type="ECO:0000256" key="10">
    <source>
        <dbReference type="PIRSR" id="PIRSR600101-2"/>
    </source>
</evidence>
<dbReference type="EMBL" id="JAEQBW010000006">
    <property type="protein sequence ID" value="MBK6266020.1"/>
    <property type="molecule type" value="Genomic_DNA"/>
</dbReference>
<dbReference type="PANTHER" id="PTHR43199:SF1">
    <property type="entry name" value="GLUTATHIONE HYDROLASE PROENZYME"/>
    <property type="match status" value="1"/>
</dbReference>
<keyword evidence="12" id="KW-0732">Signal</keyword>
<comment type="PTM">
    <text evidence="11">Cleaved by autocatalysis into a large and a small subunit.</text>
</comment>
<sequence length="568" mass="62302">MINLFKNRNFKAYLLYSLISCLLFTVQLEAQTFAKNGMVVSASELASENGAQVLKSGGNAVDAAISTAFSLAVTWPWAGNIGGGGFMVIRLEDGTVTTIDAREKAPLASTPTMFLDGEGNLKSGVNHHTALAIGVPGTVAGLYKAHQLYGKLPWKELLQPAIDLAQNGFPLTYSIARDFEGFASEPEKYPEMQSYIRNKKGEVVQFGELWQQPQLANTLKEIQSKGHKGFYEGYVAEKMVAYIRKMGGIISKEDLKQYEAVERAPVHTTFRGYDLYGMPLPSSGGVAISQMFNMFAQLEETPEFASVQYYHYLAEIMRRAFADRAIYLGDPDFLTYSVIDSLLTDEYAAQLFSTIEPHKATPIDSIYQGHFNEGSETTHFSILDNKGMAVSMTYTLEHGYGVKMHAPELGFLFNNEMGDFNAVPGVTTSQGQIGTAANQIVPGKRMLSSMSPYIVTKDGQPFMVIGSPGGRTIINTVFQTILGVLAYDMPINKAIESSKIHHQWLPDRILYERYLMDPATRQALEAMGHTLMEVSNLGRLMGITYDEPSGIISGAVDSASPDGGVSAY</sequence>
<dbReference type="RefSeq" id="WP_201431704.1">
    <property type="nucleotide sequence ID" value="NZ_JAEQBW010000006.1"/>
</dbReference>
<dbReference type="AlphaFoldDB" id="A0A935C9F6"/>
<comment type="catalytic activity">
    <reaction evidence="1 11">
        <text>an S-substituted glutathione + H2O = an S-substituted L-cysteinylglycine + L-glutamate</text>
        <dbReference type="Rhea" id="RHEA:59468"/>
        <dbReference type="ChEBI" id="CHEBI:15377"/>
        <dbReference type="ChEBI" id="CHEBI:29985"/>
        <dbReference type="ChEBI" id="CHEBI:90779"/>
        <dbReference type="ChEBI" id="CHEBI:143103"/>
        <dbReference type="EC" id="3.4.19.13"/>
    </reaction>
</comment>
<keyword evidence="7 11" id="KW-0012">Acyltransferase</keyword>
<dbReference type="Gene3D" id="1.10.246.130">
    <property type="match status" value="1"/>
</dbReference>
<organism evidence="13 14">
    <name type="scientific">Marivirga aurantiaca</name>
    <dbReference type="NCBI Taxonomy" id="2802615"/>
    <lineage>
        <taxon>Bacteria</taxon>
        <taxon>Pseudomonadati</taxon>
        <taxon>Bacteroidota</taxon>
        <taxon>Cytophagia</taxon>
        <taxon>Cytophagales</taxon>
        <taxon>Marivirgaceae</taxon>
        <taxon>Marivirga</taxon>
    </lineage>
</organism>
<accession>A0A935C9F6</accession>
<evidence type="ECO:0000256" key="6">
    <source>
        <dbReference type="ARBA" id="ARBA00023145"/>
    </source>
</evidence>
<dbReference type="GO" id="GO:0036374">
    <property type="term" value="F:glutathione hydrolase activity"/>
    <property type="evidence" value="ECO:0007669"/>
    <property type="project" value="UniProtKB-UniRule"/>
</dbReference>
<comment type="subunit">
    <text evidence="11">This enzyme consists of two polypeptide chains, which are synthesized in precursor form from a single polypeptide.</text>
</comment>
<evidence type="ECO:0000256" key="5">
    <source>
        <dbReference type="ARBA" id="ARBA00022801"/>
    </source>
</evidence>
<dbReference type="InterPro" id="IPR051792">
    <property type="entry name" value="GGT_bact"/>
</dbReference>
<keyword evidence="5 11" id="KW-0378">Hydrolase</keyword>
<dbReference type="PANTHER" id="PTHR43199">
    <property type="entry name" value="GLUTATHIONE HYDROLASE"/>
    <property type="match status" value="1"/>
</dbReference>
<evidence type="ECO:0000256" key="11">
    <source>
        <dbReference type="RuleBase" id="RU368036"/>
    </source>
</evidence>
<reference evidence="13" key="1">
    <citation type="submission" date="2021-01" db="EMBL/GenBank/DDBJ databases">
        <title>Marivirga aurantiaca sp. nov., isolated from intertidal surface sediments.</title>
        <authorList>
            <person name="Zhang M."/>
        </authorList>
    </citation>
    <scope>NUCLEOTIDE SEQUENCE</scope>
    <source>
        <strain evidence="13">S37H4</strain>
    </source>
</reference>
<dbReference type="NCBIfam" id="TIGR00066">
    <property type="entry name" value="g_glut_trans"/>
    <property type="match status" value="1"/>
</dbReference>
<dbReference type="InterPro" id="IPR029055">
    <property type="entry name" value="Ntn_hydrolases_N"/>
</dbReference>
<evidence type="ECO:0000256" key="8">
    <source>
        <dbReference type="ARBA" id="ARBA00047417"/>
    </source>
</evidence>
<comment type="catalytic activity">
    <reaction evidence="8 11">
        <text>an N-terminal (5-L-glutamyl)-[peptide] + an alpha-amino acid = 5-L-glutamyl amino acid + an N-terminal L-alpha-aminoacyl-[peptide]</text>
        <dbReference type="Rhea" id="RHEA:23904"/>
        <dbReference type="Rhea" id="RHEA-COMP:9780"/>
        <dbReference type="Rhea" id="RHEA-COMP:9795"/>
        <dbReference type="ChEBI" id="CHEBI:77644"/>
        <dbReference type="ChEBI" id="CHEBI:78597"/>
        <dbReference type="ChEBI" id="CHEBI:78599"/>
        <dbReference type="ChEBI" id="CHEBI:78608"/>
        <dbReference type="EC" id="2.3.2.2"/>
    </reaction>
</comment>
<keyword evidence="6 11" id="KW-0865">Zymogen</keyword>
<dbReference type="InterPro" id="IPR000101">
    <property type="entry name" value="GGT_peptidase"/>
</dbReference>
<comment type="catalytic activity">
    <reaction evidence="2 11">
        <text>glutathione + H2O = L-cysteinylglycine + L-glutamate</text>
        <dbReference type="Rhea" id="RHEA:28807"/>
        <dbReference type="ChEBI" id="CHEBI:15377"/>
        <dbReference type="ChEBI" id="CHEBI:29985"/>
        <dbReference type="ChEBI" id="CHEBI:57925"/>
        <dbReference type="ChEBI" id="CHEBI:61694"/>
        <dbReference type="EC" id="3.4.19.13"/>
    </reaction>
</comment>
<evidence type="ECO:0000256" key="9">
    <source>
        <dbReference type="PIRSR" id="PIRSR600101-1"/>
    </source>
</evidence>
<dbReference type="Gene3D" id="3.60.20.40">
    <property type="match status" value="1"/>
</dbReference>
<keyword evidence="4 11" id="KW-0808">Transferase</keyword>
<evidence type="ECO:0000313" key="14">
    <source>
        <dbReference type="Proteomes" id="UP000611723"/>
    </source>
</evidence>
<dbReference type="EC" id="3.4.19.13" evidence="11"/>
<dbReference type="EC" id="2.3.2.2" evidence="11"/>
<evidence type="ECO:0000256" key="4">
    <source>
        <dbReference type="ARBA" id="ARBA00022679"/>
    </source>
</evidence>
<evidence type="ECO:0000256" key="2">
    <source>
        <dbReference type="ARBA" id="ARBA00001089"/>
    </source>
</evidence>
<feature type="binding site" evidence="10">
    <location>
        <position position="470"/>
    </location>
    <ligand>
        <name>L-glutamate</name>
        <dbReference type="ChEBI" id="CHEBI:29985"/>
    </ligand>
</feature>
<feature type="signal peptide" evidence="12">
    <location>
        <begin position="1"/>
        <end position="30"/>
    </location>
</feature>